<sequence>MAKTVDPWVRTHALFHMLFMFTNPYAQLPYYFVVAFPQNVGLNTTLEEEDKEIFDLVEKEKLRQYTGLELIASESSLRKYMLHSGVTRCATTRCLTGHVPFLQNFTSLAVMEANGSPLTNKYSEGLPGARYYGGNEHIDEIENICRKRALEAFRLDPVVWGVNVQPYSGSTANFSALTALIQPHDRLMGLELASGGHLTHGHQTAKKKISSSSIYFESMPYQVVMETGLIDYEALERNSLLFRPKLLICGASAYPREWDYPRLRKIADAHGAFLMADMAHISGLVAGQEAANPFDFCDVVTTTTHKTLRGPRAGLIFFRKDKNNDLENRVNQAVFPANQGGPHNNTIAAIAVALKQAATPEFRKYAQQVRANSKALAEALTNLGYKLATSGTDNHLVLWDLRPQKLTGSKVERICEMANITVNKNSIHGDKSAVSPGGVRLGTAALTSRSFKEEDFVKVAEFLHRTVQIALDVQEKTSSKMLKDFVIALEGNQDIAQLRNEVEDFAKLFPMPGFDSKTIKAAERIREPVKTTDSLKSVEHHPSTEAIKPASQE</sequence>
<dbReference type="PANTHER" id="PTHR11680">
    <property type="entry name" value="SERINE HYDROXYMETHYLTRANSFERASE"/>
    <property type="match status" value="1"/>
</dbReference>
<dbReference type="InterPro" id="IPR015421">
    <property type="entry name" value="PyrdxlP-dep_Trfase_major"/>
</dbReference>
<keyword evidence="6 8" id="KW-0808">Transferase</keyword>
<evidence type="ECO:0000256" key="2">
    <source>
        <dbReference type="ARBA" id="ARBA00001933"/>
    </source>
</evidence>
<comment type="cofactor">
    <cofactor evidence="2 8">
        <name>pyridoxal 5'-phosphate</name>
        <dbReference type="ChEBI" id="CHEBI:597326"/>
    </cofactor>
</comment>
<reference evidence="11 12" key="1">
    <citation type="journal article" date="2018" name="New Phytol.">
        <title>Phylogenomics of Endogonaceae and evolution of mycorrhizas within Mucoromycota.</title>
        <authorList>
            <person name="Chang Y."/>
            <person name="Desiro A."/>
            <person name="Na H."/>
            <person name="Sandor L."/>
            <person name="Lipzen A."/>
            <person name="Clum A."/>
            <person name="Barry K."/>
            <person name="Grigoriev I.V."/>
            <person name="Martin F.M."/>
            <person name="Stajich J.E."/>
            <person name="Smith M.E."/>
            <person name="Bonito G."/>
            <person name="Spatafora J.W."/>
        </authorList>
    </citation>
    <scope>NUCLEOTIDE SEQUENCE [LARGE SCALE GENOMIC DNA]</scope>
    <source>
        <strain evidence="11 12">GMNB39</strain>
    </source>
</reference>
<dbReference type="FunFam" id="3.40.640.10:FF:000050">
    <property type="entry name" value="Serine hydroxymethyltransferase"/>
    <property type="match status" value="1"/>
</dbReference>
<keyword evidence="7 8" id="KW-0663">Pyridoxal phosphate</keyword>
<evidence type="ECO:0000256" key="6">
    <source>
        <dbReference type="ARBA" id="ARBA00022679"/>
    </source>
</evidence>
<keyword evidence="5 8" id="KW-0554">One-carbon metabolism</keyword>
<dbReference type="Gene3D" id="3.40.640.10">
    <property type="entry name" value="Type I PLP-dependent aspartate aminotransferase-like (Major domain)"/>
    <property type="match status" value="1"/>
</dbReference>
<dbReference type="NCBIfam" id="NF000586">
    <property type="entry name" value="PRK00011.1"/>
    <property type="match status" value="1"/>
</dbReference>
<dbReference type="HAMAP" id="MF_00051">
    <property type="entry name" value="SHMT"/>
    <property type="match status" value="1"/>
</dbReference>
<feature type="region of interest" description="Disordered" evidence="9">
    <location>
        <begin position="526"/>
        <end position="553"/>
    </location>
</feature>
<evidence type="ECO:0000256" key="9">
    <source>
        <dbReference type="SAM" id="MobiDB-lite"/>
    </source>
</evidence>
<evidence type="ECO:0000256" key="1">
    <source>
        <dbReference type="ARBA" id="ARBA00001528"/>
    </source>
</evidence>
<accession>A0A433DGG3</accession>
<dbReference type="UniPathway" id="UPA00193"/>
<dbReference type="InterPro" id="IPR019798">
    <property type="entry name" value="Ser_HO-MeTrfase_PLP_BS"/>
</dbReference>
<evidence type="ECO:0000256" key="7">
    <source>
        <dbReference type="ARBA" id="ARBA00022898"/>
    </source>
</evidence>
<protein>
    <recommendedName>
        <fullName evidence="8">Serine hydroxymethyltransferase</fullName>
        <ecNumber evidence="8">2.1.2.1</ecNumber>
    </recommendedName>
</protein>
<dbReference type="Proteomes" id="UP000268093">
    <property type="component" value="Unassembled WGS sequence"/>
</dbReference>
<comment type="function">
    <text evidence="8">Interconversion of serine and glycine.</text>
</comment>
<comment type="similarity">
    <text evidence="4 8">Belongs to the SHMT family.</text>
</comment>
<dbReference type="InterPro" id="IPR039429">
    <property type="entry name" value="SHMT-like_dom"/>
</dbReference>
<dbReference type="GO" id="GO:0019264">
    <property type="term" value="P:glycine biosynthetic process from serine"/>
    <property type="evidence" value="ECO:0007669"/>
    <property type="project" value="InterPro"/>
</dbReference>
<gene>
    <name evidence="11" type="ORF">BC936DRAFT_141173</name>
</gene>
<comment type="pathway">
    <text evidence="3 8">One-carbon metabolism; tetrahydrofolate interconversion.</text>
</comment>
<keyword evidence="12" id="KW-1185">Reference proteome</keyword>
<dbReference type="EC" id="2.1.2.1" evidence="8"/>
<dbReference type="AlphaFoldDB" id="A0A433DGG3"/>
<dbReference type="OrthoDB" id="10265628at2759"/>
<dbReference type="PROSITE" id="PS00096">
    <property type="entry name" value="SHMT"/>
    <property type="match status" value="1"/>
</dbReference>
<evidence type="ECO:0000256" key="4">
    <source>
        <dbReference type="ARBA" id="ARBA00006376"/>
    </source>
</evidence>
<feature type="domain" description="Serine hydroxymethyltransferase-like" evidence="10">
    <location>
        <begin position="103"/>
        <end position="462"/>
    </location>
</feature>
<dbReference type="GO" id="GO:0004372">
    <property type="term" value="F:glycine hydroxymethyltransferase activity"/>
    <property type="evidence" value="ECO:0007669"/>
    <property type="project" value="UniProtKB-EC"/>
</dbReference>
<dbReference type="Gene3D" id="3.90.1150.10">
    <property type="entry name" value="Aspartate Aminotransferase, domain 1"/>
    <property type="match status" value="1"/>
</dbReference>
<evidence type="ECO:0000313" key="12">
    <source>
        <dbReference type="Proteomes" id="UP000268093"/>
    </source>
</evidence>
<dbReference type="GO" id="GO:0030170">
    <property type="term" value="F:pyridoxal phosphate binding"/>
    <property type="evidence" value="ECO:0007669"/>
    <property type="project" value="InterPro"/>
</dbReference>
<dbReference type="CDD" id="cd00378">
    <property type="entry name" value="SHMT"/>
    <property type="match status" value="1"/>
</dbReference>
<dbReference type="SUPFAM" id="SSF53383">
    <property type="entry name" value="PLP-dependent transferases"/>
    <property type="match status" value="1"/>
</dbReference>
<dbReference type="GO" id="GO:0005739">
    <property type="term" value="C:mitochondrion"/>
    <property type="evidence" value="ECO:0007669"/>
    <property type="project" value="TreeGrafter"/>
</dbReference>
<evidence type="ECO:0000256" key="3">
    <source>
        <dbReference type="ARBA" id="ARBA00004777"/>
    </source>
</evidence>
<dbReference type="Pfam" id="PF00464">
    <property type="entry name" value="SHMT"/>
    <property type="match status" value="1"/>
</dbReference>
<proteinExistence type="inferred from homology"/>
<comment type="catalytic activity">
    <reaction evidence="1 8">
        <text>(6R)-5,10-methylene-5,6,7,8-tetrahydrofolate + glycine + H2O = (6S)-5,6,7,8-tetrahydrofolate + L-serine</text>
        <dbReference type="Rhea" id="RHEA:15481"/>
        <dbReference type="ChEBI" id="CHEBI:15377"/>
        <dbReference type="ChEBI" id="CHEBI:15636"/>
        <dbReference type="ChEBI" id="CHEBI:33384"/>
        <dbReference type="ChEBI" id="CHEBI:57305"/>
        <dbReference type="ChEBI" id="CHEBI:57453"/>
        <dbReference type="EC" id="2.1.2.1"/>
    </reaction>
</comment>
<evidence type="ECO:0000259" key="10">
    <source>
        <dbReference type="Pfam" id="PF00464"/>
    </source>
</evidence>
<dbReference type="InterPro" id="IPR015422">
    <property type="entry name" value="PyrdxlP-dep_Trfase_small"/>
</dbReference>
<dbReference type="InterPro" id="IPR049943">
    <property type="entry name" value="Ser_HO-MeTrfase-like"/>
</dbReference>
<name>A0A433DGG3_9FUNG</name>
<dbReference type="GO" id="GO:0035999">
    <property type="term" value="P:tetrahydrofolate interconversion"/>
    <property type="evidence" value="ECO:0007669"/>
    <property type="project" value="UniProtKB-UniPathway"/>
</dbReference>
<evidence type="ECO:0000256" key="8">
    <source>
        <dbReference type="RuleBase" id="RU000585"/>
    </source>
</evidence>
<evidence type="ECO:0000256" key="5">
    <source>
        <dbReference type="ARBA" id="ARBA00022563"/>
    </source>
</evidence>
<comment type="caution">
    <text evidence="11">The sequence shown here is derived from an EMBL/GenBank/DDBJ whole genome shotgun (WGS) entry which is preliminary data.</text>
</comment>
<dbReference type="InterPro" id="IPR015424">
    <property type="entry name" value="PyrdxlP-dep_Trfase"/>
</dbReference>
<dbReference type="PANTHER" id="PTHR11680:SF35">
    <property type="entry name" value="SERINE HYDROXYMETHYLTRANSFERASE 1"/>
    <property type="match status" value="1"/>
</dbReference>
<dbReference type="InterPro" id="IPR001085">
    <property type="entry name" value="Ser_HO-MeTrfase"/>
</dbReference>
<dbReference type="EMBL" id="RBNI01001894">
    <property type="protein sequence ID" value="RUP49865.1"/>
    <property type="molecule type" value="Genomic_DNA"/>
</dbReference>
<organism evidence="11 12">
    <name type="scientific">Jimgerdemannia flammicorona</name>
    <dbReference type="NCBI Taxonomy" id="994334"/>
    <lineage>
        <taxon>Eukaryota</taxon>
        <taxon>Fungi</taxon>
        <taxon>Fungi incertae sedis</taxon>
        <taxon>Mucoromycota</taxon>
        <taxon>Mucoromycotina</taxon>
        <taxon>Endogonomycetes</taxon>
        <taxon>Endogonales</taxon>
        <taxon>Endogonaceae</taxon>
        <taxon>Jimgerdemannia</taxon>
    </lineage>
</organism>
<evidence type="ECO:0000313" key="11">
    <source>
        <dbReference type="EMBL" id="RUP49865.1"/>
    </source>
</evidence>